<protein>
    <submittedName>
        <fullName evidence="3">Rhodanese-related sulfurtransferase</fullName>
    </submittedName>
</protein>
<dbReference type="Gene3D" id="3.40.250.10">
    <property type="entry name" value="Rhodanese-like domain"/>
    <property type="match status" value="1"/>
</dbReference>
<dbReference type="PROSITE" id="PS50206">
    <property type="entry name" value="RHODANESE_3"/>
    <property type="match status" value="1"/>
</dbReference>
<dbReference type="EMBL" id="QPIZ01000016">
    <property type="protein sequence ID" value="RCW31998.1"/>
    <property type="molecule type" value="Genomic_DNA"/>
</dbReference>
<dbReference type="AlphaFoldDB" id="A0A2T0XR85"/>
<reference evidence="3 4" key="1">
    <citation type="submission" date="2018-07" db="EMBL/GenBank/DDBJ databases">
        <title>Freshwater and sediment microbial communities from various areas in North America, analyzing microbe dynamics in response to fracking.</title>
        <authorList>
            <person name="Lamendella R."/>
        </authorList>
    </citation>
    <scope>NUCLEOTIDE SEQUENCE [LARGE SCALE GENOMIC DNA]</scope>
    <source>
        <strain evidence="3 4">160A</strain>
    </source>
</reference>
<accession>A0A2T0XR85</accession>
<feature type="chain" id="PRO_5030056704" evidence="1">
    <location>
        <begin position="24"/>
        <end position="126"/>
    </location>
</feature>
<dbReference type="Pfam" id="PF00581">
    <property type="entry name" value="Rhodanese"/>
    <property type="match status" value="1"/>
</dbReference>
<comment type="caution">
    <text evidence="3">The sequence shown here is derived from an EMBL/GenBank/DDBJ whole genome shotgun (WGS) entry which is preliminary data.</text>
</comment>
<dbReference type="InterPro" id="IPR050229">
    <property type="entry name" value="GlpE_sulfurtransferase"/>
</dbReference>
<dbReference type="SMART" id="SM00450">
    <property type="entry name" value="RHOD"/>
    <property type="match status" value="1"/>
</dbReference>
<sequence length="126" mass="14480">MRKQILLLFLLTGSVAFSQKNLAAEDFFAFKDSAEQVVVLDVRIYEEFSSERIPGALYAGEKEVLLKLISGYPKELLVLVYCTYGNRSKKVLTILEKEGFLNVYHLKRGFKDWKDKGFPVDDSDIY</sequence>
<gene>
    <name evidence="3" type="ORF">DFO77_11665</name>
</gene>
<dbReference type="PANTHER" id="PTHR43031">
    <property type="entry name" value="FAD-DEPENDENT OXIDOREDUCTASE"/>
    <property type="match status" value="1"/>
</dbReference>
<keyword evidence="3" id="KW-0808">Transferase</keyword>
<proteinExistence type="predicted"/>
<evidence type="ECO:0000259" key="2">
    <source>
        <dbReference type="PROSITE" id="PS50206"/>
    </source>
</evidence>
<organism evidence="3 4">
    <name type="scientific">Marinilabilia salmonicolor</name>
    <dbReference type="NCBI Taxonomy" id="989"/>
    <lineage>
        <taxon>Bacteria</taxon>
        <taxon>Pseudomonadati</taxon>
        <taxon>Bacteroidota</taxon>
        <taxon>Bacteroidia</taxon>
        <taxon>Marinilabiliales</taxon>
        <taxon>Marinilabiliaceae</taxon>
        <taxon>Marinilabilia</taxon>
    </lineage>
</organism>
<evidence type="ECO:0000313" key="3">
    <source>
        <dbReference type="EMBL" id="RCW31998.1"/>
    </source>
</evidence>
<dbReference type="OrthoDB" id="1450994at2"/>
<keyword evidence="1" id="KW-0732">Signal</keyword>
<dbReference type="GO" id="GO:0016740">
    <property type="term" value="F:transferase activity"/>
    <property type="evidence" value="ECO:0007669"/>
    <property type="project" value="UniProtKB-KW"/>
</dbReference>
<feature type="signal peptide" evidence="1">
    <location>
        <begin position="1"/>
        <end position="23"/>
    </location>
</feature>
<evidence type="ECO:0000313" key="4">
    <source>
        <dbReference type="Proteomes" id="UP000252733"/>
    </source>
</evidence>
<dbReference type="InterPro" id="IPR001763">
    <property type="entry name" value="Rhodanese-like_dom"/>
</dbReference>
<dbReference type="RefSeq" id="WP_106152195.1">
    <property type="nucleotide sequence ID" value="NZ_PVTS01000003.1"/>
</dbReference>
<evidence type="ECO:0000256" key="1">
    <source>
        <dbReference type="SAM" id="SignalP"/>
    </source>
</evidence>
<dbReference type="Proteomes" id="UP000252733">
    <property type="component" value="Unassembled WGS sequence"/>
</dbReference>
<name>A0A2T0XR85_9BACT</name>
<keyword evidence="4" id="KW-1185">Reference proteome</keyword>
<dbReference type="PANTHER" id="PTHR43031:SF1">
    <property type="entry name" value="PYRIDINE NUCLEOTIDE-DISULPHIDE OXIDOREDUCTASE"/>
    <property type="match status" value="1"/>
</dbReference>
<dbReference type="CDD" id="cd00158">
    <property type="entry name" value="RHOD"/>
    <property type="match status" value="1"/>
</dbReference>
<dbReference type="SUPFAM" id="SSF52821">
    <property type="entry name" value="Rhodanese/Cell cycle control phosphatase"/>
    <property type="match status" value="1"/>
</dbReference>
<dbReference type="InterPro" id="IPR036873">
    <property type="entry name" value="Rhodanese-like_dom_sf"/>
</dbReference>
<feature type="domain" description="Rhodanese" evidence="2">
    <location>
        <begin position="33"/>
        <end position="122"/>
    </location>
</feature>